<evidence type="ECO:0000313" key="2">
    <source>
        <dbReference type="EMBL" id="KAF2095833.1"/>
    </source>
</evidence>
<dbReference type="Proteomes" id="UP000799772">
    <property type="component" value="Unassembled WGS sequence"/>
</dbReference>
<protein>
    <submittedName>
        <fullName evidence="2">Uncharacterized protein</fullName>
    </submittedName>
</protein>
<dbReference type="OrthoDB" id="5283529at2759"/>
<keyword evidence="3" id="KW-1185">Reference proteome</keyword>
<proteinExistence type="predicted"/>
<keyword evidence="1" id="KW-0732">Signal</keyword>
<sequence>MFTKTFISLAVLAASVAAAPLELIERQDAPATVFMTPFKQVGCLQSENPHSTEKPESFNVTSGTCFTPDYAFQSYVESTNFNPSTTPCALSIFPEPSCGGDAAAATLTSFGECVPNQSGQSFQLNCGP</sequence>
<organism evidence="2 3">
    <name type="scientific">Rhizodiscina lignyota</name>
    <dbReference type="NCBI Taxonomy" id="1504668"/>
    <lineage>
        <taxon>Eukaryota</taxon>
        <taxon>Fungi</taxon>
        <taxon>Dikarya</taxon>
        <taxon>Ascomycota</taxon>
        <taxon>Pezizomycotina</taxon>
        <taxon>Dothideomycetes</taxon>
        <taxon>Pleosporomycetidae</taxon>
        <taxon>Aulographales</taxon>
        <taxon>Rhizodiscinaceae</taxon>
        <taxon>Rhizodiscina</taxon>
    </lineage>
</organism>
<feature type="chain" id="PRO_5040128379" evidence="1">
    <location>
        <begin position="19"/>
        <end position="128"/>
    </location>
</feature>
<gene>
    <name evidence="2" type="ORF">NA57DRAFT_78611</name>
</gene>
<evidence type="ECO:0000313" key="3">
    <source>
        <dbReference type="Proteomes" id="UP000799772"/>
    </source>
</evidence>
<comment type="caution">
    <text evidence="2">The sequence shown here is derived from an EMBL/GenBank/DDBJ whole genome shotgun (WGS) entry which is preliminary data.</text>
</comment>
<evidence type="ECO:0000256" key="1">
    <source>
        <dbReference type="SAM" id="SignalP"/>
    </source>
</evidence>
<dbReference type="EMBL" id="ML978130">
    <property type="protein sequence ID" value="KAF2095833.1"/>
    <property type="molecule type" value="Genomic_DNA"/>
</dbReference>
<dbReference type="AlphaFoldDB" id="A0A9P4M3K6"/>
<name>A0A9P4M3K6_9PEZI</name>
<feature type="signal peptide" evidence="1">
    <location>
        <begin position="1"/>
        <end position="18"/>
    </location>
</feature>
<reference evidence="2" key="1">
    <citation type="journal article" date="2020" name="Stud. Mycol.">
        <title>101 Dothideomycetes genomes: a test case for predicting lifestyles and emergence of pathogens.</title>
        <authorList>
            <person name="Haridas S."/>
            <person name="Albert R."/>
            <person name="Binder M."/>
            <person name="Bloem J."/>
            <person name="Labutti K."/>
            <person name="Salamov A."/>
            <person name="Andreopoulos B."/>
            <person name="Baker S."/>
            <person name="Barry K."/>
            <person name="Bills G."/>
            <person name="Bluhm B."/>
            <person name="Cannon C."/>
            <person name="Castanera R."/>
            <person name="Culley D."/>
            <person name="Daum C."/>
            <person name="Ezra D."/>
            <person name="Gonzalez J."/>
            <person name="Henrissat B."/>
            <person name="Kuo A."/>
            <person name="Liang C."/>
            <person name="Lipzen A."/>
            <person name="Lutzoni F."/>
            <person name="Magnuson J."/>
            <person name="Mondo S."/>
            <person name="Nolan M."/>
            <person name="Ohm R."/>
            <person name="Pangilinan J."/>
            <person name="Park H.-J."/>
            <person name="Ramirez L."/>
            <person name="Alfaro M."/>
            <person name="Sun H."/>
            <person name="Tritt A."/>
            <person name="Yoshinaga Y."/>
            <person name="Zwiers L.-H."/>
            <person name="Turgeon B."/>
            <person name="Goodwin S."/>
            <person name="Spatafora J."/>
            <person name="Crous P."/>
            <person name="Grigoriev I."/>
        </authorList>
    </citation>
    <scope>NUCLEOTIDE SEQUENCE</scope>
    <source>
        <strain evidence="2">CBS 133067</strain>
    </source>
</reference>
<accession>A0A9P4M3K6</accession>